<evidence type="ECO:0000259" key="1">
    <source>
        <dbReference type="Pfam" id="PF20150"/>
    </source>
</evidence>
<evidence type="ECO:0000313" key="2">
    <source>
        <dbReference type="EMBL" id="KAA8571784.1"/>
    </source>
</evidence>
<dbReference type="PANTHER" id="PTHR35910:SF6">
    <property type="entry name" value="2EXR DOMAIN-CONTAINING PROTEIN"/>
    <property type="match status" value="1"/>
</dbReference>
<dbReference type="Pfam" id="PF20150">
    <property type="entry name" value="2EXR"/>
    <property type="match status" value="1"/>
</dbReference>
<evidence type="ECO:0000313" key="3">
    <source>
        <dbReference type="Proteomes" id="UP000322873"/>
    </source>
</evidence>
<proteinExistence type="predicted"/>
<dbReference type="AlphaFoldDB" id="A0A5M9JQL1"/>
<protein>
    <recommendedName>
        <fullName evidence="1">2EXR domain-containing protein</fullName>
    </recommendedName>
</protein>
<dbReference type="VEuPathDB" id="FungiDB:MFRU_035g00300"/>
<dbReference type="PANTHER" id="PTHR35910">
    <property type="entry name" value="2EXR DOMAIN-CONTAINING PROTEIN"/>
    <property type="match status" value="1"/>
</dbReference>
<comment type="caution">
    <text evidence="2">The sequence shown here is derived from an EMBL/GenBank/DDBJ whole genome shotgun (WGS) entry which is preliminary data.</text>
</comment>
<sequence length="421" mass="48499">MFRLITALKKKKPESCSIPASMYQNITPQVPAKNNLNLGKFKEFSKKILNKASKILSKNSLDKANTATQWHLNCEGLEIVQFREEDSRKFEKFQDLPVEIRLAIFEYYLEEARITTIQFCSDPLYQYHYIIGRTFCLKCGSLPPILCLNREYRETFLERFTVSGLPRSLTTLSLEDALTQADNERSNIGFDGLTRDSFESVFPVYATYTRRNIIFQPKDTIWIQGDFWLDEVRRSTLARSVFHGLQHLAVQYNTRNQDLFNEDEMWDLVECMLSTFPDLKTIAFVLEAEGVIAERPIYNGEINFNIPESIEITTVLPADNHPPRGFLSRIRNMAPKKKSPPTPEDRTVIASYPADELVGIMRRMLEDIKERAIRHDYEFVSNGWDTPREASTWVIPEVIVVTASLSTSSESRISKPAIINV</sequence>
<name>A0A5M9JQL1_MONFR</name>
<reference evidence="2 3" key="1">
    <citation type="submission" date="2019-06" db="EMBL/GenBank/DDBJ databases">
        <title>Genome Sequence of the Brown Rot Fungal Pathogen Monilinia fructicola.</title>
        <authorList>
            <person name="De Miccolis Angelini R.M."/>
            <person name="Landi L."/>
            <person name="Abate D."/>
            <person name="Pollastro S."/>
            <person name="Romanazzi G."/>
            <person name="Faretra F."/>
        </authorList>
    </citation>
    <scope>NUCLEOTIDE SEQUENCE [LARGE SCALE GENOMIC DNA]</scope>
    <source>
        <strain evidence="2 3">Mfrc123</strain>
    </source>
</reference>
<keyword evidence="3" id="KW-1185">Reference proteome</keyword>
<dbReference type="Proteomes" id="UP000322873">
    <property type="component" value="Unassembled WGS sequence"/>
</dbReference>
<accession>A0A5M9JQL1</accession>
<gene>
    <name evidence="2" type="ORF">EYC84_001753</name>
</gene>
<feature type="domain" description="2EXR" evidence="1">
    <location>
        <begin position="90"/>
        <end position="161"/>
    </location>
</feature>
<dbReference type="InterPro" id="IPR045518">
    <property type="entry name" value="2EXR"/>
</dbReference>
<organism evidence="2 3">
    <name type="scientific">Monilinia fructicola</name>
    <name type="common">Brown rot fungus</name>
    <name type="synonym">Ciboria fructicola</name>
    <dbReference type="NCBI Taxonomy" id="38448"/>
    <lineage>
        <taxon>Eukaryota</taxon>
        <taxon>Fungi</taxon>
        <taxon>Dikarya</taxon>
        <taxon>Ascomycota</taxon>
        <taxon>Pezizomycotina</taxon>
        <taxon>Leotiomycetes</taxon>
        <taxon>Helotiales</taxon>
        <taxon>Sclerotiniaceae</taxon>
        <taxon>Monilinia</taxon>
    </lineage>
</organism>
<dbReference type="EMBL" id="VICG01000005">
    <property type="protein sequence ID" value="KAA8571784.1"/>
    <property type="molecule type" value="Genomic_DNA"/>
</dbReference>
<dbReference type="OrthoDB" id="3596450at2759"/>